<feature type="compositionally biased region" description="Polar residues" evidence="2">
    <location>
        <begin position="85"/>
        <end position="122"/>
    </location>
</feature>
<keyword evidence="1" id="KW-0175">Coiled coil</keyword>
<dbReference type="PANTHER" id="PTHR31424">
    <property type="entry name" value="PROTEIN CBG23806"/>
    <property type="match status" value="1"/>
</dbReference>
<protein>
    <submittedName>
        <fullName evidence="3">Uncharacterized protein</fullName>
    </submittedName>
</protein>
<evidence type="ECO:0000313" key="4">
    <source>
        <dbReference type="Proteomes" id="UP001163046"/>
    </source>
</evidence>
<proteinExistence type="predicted"/>
<dbReference type="OrthoDB" id="5982080at2759"/>
<name>A0A9W9YX09_9CNID</name>
<dbReference type="Proteomes" id="UP001163046">
    <property type="component" value="Unassembled WGS sequence"/>
</dbReference>
<gene>
    <name evidence="3" type="ORF">OS493_027791</name>
</gene>
<reference evidence="3" key="1">
    <citation type="submission" date="2023-01" db="EMBL/GenBank/DDBJ databases">
        <title>Genome assembly of the deep-sea coral Lophelia pertusa.</title>
        <authorList>
            <person name="Herrera S."/>
            <person name="Cordes E."/>
        </authorList>
    </citation>
    <scope>NUCLEOTIDE SEQUENCE</scope>
    <source>
        <strain evidence="3">USNM1676648</strain>
        <tissue evidence="3">Polyp</tissue>
    </source>
</reference>
<accession>A0A9W9YX09</accession>
<evidence type="ECO:0000256" key="1">
    <source>
        <dbReference type="SAM" id="Coils"/>
    </source>
</evidence>
<evidence type="ECO:0000256" key="2">
    <source>
        <dbReference type="SAM" id="MobiDB-lite"/>
    </source>
</evidence>
<feature type="region of interest" description="Disordered" evidence="2">
    <location>
        <begin position="83"/>
        <end position="122"/>
    </location>
</feature>
<organism evidence="3 4">
    <name type="scientific">Desmophyllum pertusum</name>
    <dbReference type="NCBI Taxonomy" id="174260"/>
    <lineage>
        <taxon>Eukaryota</taxon>
        <taxon>Metazoa</taxon>
        <taxon>Cnidaria</taxon>
        <taxon>Anthozoa</taxon>
        <taxon>Hexacorallia</taxon>
        <taxon>Scleractinia</taxon>
        <taxon>Caryophylliina</taxon>
        <taxon>Caryophylliidae</taxon>
        <taxon>Desmophyllum</taxon>
    </lineage>
</organism>
<sequence length="408" mass="45447">MQIVTDSYPISEKASELYDAMVLLKGVQNQSGHKGQTIDQVGRRQQQRQIKEISTKSTVVCGYLYGLSLKSLNMEDSSGRPIDVNLNSADAQSSTRAGETVNDETYTTAPHQPESASQPKQTNAYATLDDDEKENIKTILFIMDRFSISLEGYHELSQAQPSLPKKYLVEGCAKFLDSQWEVKRTPGQAQGAELPVKILLENEIRHHLNTKEGTTVEKIKVKISGDGTRMSHSSNMFVCSFALIEDGQTCLSSSGNHTIAVVKAKEEYESLKESLANVLNDVNSLIKDGEITVDGQRVSLDFYLGGDYKFLLIAMGMKGATSNNSCIWCKLHKNERCNMSHSCEYFLSAALARTVDTTWSKQPGCHSAPFFDIPIENVILDELHLMLRITDRLEQGLIFDILEWDTVS</sequence>
<evidence type="ECO:0000313" key="3">
    <source>
        <dbReference type="EMBL" id="KAJ7371103.1"/>
    </source>
</evidence>
<keyword evidence="4" id="KW-1185">Reference proteome</keyword>
<feature type="coiled-coil region" evidence="1">
    <location>
        <begin position="261"/>
        <end position="288"/>
    </location>
</feature>
<dbReference type="AlphaFoldDB" id="A0A9W9YX09"/>
<dbReference type="PANTHER" id="PTHR31424:SF3">
    <property type="entry name" value="RING-TYPE DOMAIN-CONTAINING PROTEIN"/>
    <property type="match status" value="1"/>
</dbReference>
<dbReference type="EMBL" id="MU826851">
    <property type="protein sequence ID" value="KAJ7371103.1"/>
    <property type="molecule type" value="Genomic_DNA"/>
</dbReference>
<comment type="caution">
    <text evidence="3">The sequence shown here is derived from an EMBL/GenBank/DDBJ whole genome shotgun (WGS) entry which is preliminary data.</text>
</comment>